<feature type="domain" description="HTH lysR-type" evidence="5">
    <location>
        <begin position="5"/>
        <end position="63"/>
    </location>
</feature>
<keyword evidence="4" id="KW-0804">Transcription</keyword>
<keyword evidence="7" id="KW-1185">Reference proteome</keyword>
<dbReference type="RefSeq" id="WP_146885386.1">
    <property type="nucleotide sequence ID" value="NZ_BJYG01000002.1"/>
</dbReference>
<sequence>MVALPSSQQLRYLITLADLKHFGRAAIACSVTQSTLSAGILALERQLDTPLLDRKVGKRVVFTPLGEEIVRRSRTALEALEALHQVAQAAREPMTGPMRLGVIPTIGPFILPRLVSLIRETFPRIRLSLTEDMTERLMEKLTTGRLDVLLLAMPCDCEGLETIPVWRDPFILVLPAGHPLASWPEVPLEKLVDEQMVLLEDGHCLRDQTVDICRQGNGWTGSEPDINHTASSLHTLVQMTAQGLGVGLLPQLAVDSGILAGCNVVTRPVTGGPMWRTIGLGWRQKSPRSAEFRALATVLGQLAPSGDALLPQTDA</sequence>
<organism evidence="6 7">
    <name type="scientific">Acetobacter oeni</name>
    <dbReference type="NCBI Taxonomy" id="304077"/>
    <lineage>
        <taxon>Bacteria</taxon>
        <taxon>Pseudomonadati</taxon>
        <taxon>Pseudomonadota</taxon>
        <taxon>Alphaproteobacteria</taxon>
        <taxon>Acetobacterales</taxon>
        <taxon>Acetobacteraceae</taxon>
        <taxon>Acetobacter</taxon>
    </lineage>
</organism>
<dbReference type="SUPFAM" id="SSF53850">
    <property type="entry name" value="Periplasmic binding protein-like II"/>
    <property type="match status" value="1"/>
</dbReference>
<evidence type="ECO:0000256" key="1">
    <source>
        <dbReference type="ARBA" id="ARBA00009437"/>
    </source>
</evidence>
<dbReference type="PANTHER" id="PTHR30346">
    <property type="entry name" value="TRANSCRIPTIONAL DUAL REGULATOR HCAR-RELATED"/>
    <property type="match status" value="1"/>
</dbReference>
<dbReference type="GO" id="GO:0003700">
    <property type="term" value="F:DNA-binding transcription factor activity"/>
    <property type="evidence" value="ECO:0007669"/>
    <property type="project" value="InterPro"/>
</dbReference>
<dbReference type="InterPro" id="IPR005119">
    <property type="entry name" value="LysR_subst-bd"/>
</dbReference>
<dbReference type="GO" id="GO:0032993">
    <property type="term" value="C:protein-DNA complex"/>
    <property type="evidence" value="ECO:0007669"/>
    <property type="project" value="TreeGrafter"/>
</dbReference>
<keyword evidence="2" id="KW-0805">Transcription regulation</keyword>
<dbReference type="PROSITE" id="PS50931">
    <property type="entry name" value="HTH_LYSR"/>
    <property type="match status" value="1"/>
</dbReference>
<dbReference type="InterPro" id="IPR036388">
    <property type="entry name" value="WH-like_DNA-bd_sf"/>
</dbReference>
<accession>A0A511XGS1</accession>
<dbReference type="CDD" id="cd08411">
    <property type="entry name" value="PBP2_OxyR"/>
    <property type="match status" value="1"/>
</dbReference>
<evidence type="ECO:0000313" key="6">
    <source>
        <dbReference type="EMBL" id="GEN62146.1"/>
    </source>
</evidence>
<reference evidence="6 7" key="1">
    <citation type="submission" date="2019-07" db="EMBL/GenBank/DDBJ databases">
        <title>Whole genome shotgun sequence of Acetobacter oeni NBRC 105207.</title>
        <authorList>
            <person name="Hosoyama A."/>
            <person name="Uohara A."/>
            <person name="Ohji S."/>
            <person name="Ichikawa N."/>
        </authorList>
    </citation>
    <scope>NUCLEOTIDE SEQUENCE [LARGE SCALE GENOMIC DNA]</scope>
    <source>
        <strain evidence="6 7">NBRC 105207</strain>
    </source>
</reference>
<name>A0A511XGS1_9PROT</name>
<dbReference type="InterPro" id="IPR036390">
    <property type="entry name" value="WH_DNA-bd_sf"/>
</dbReference>
<evidence type="ECO:0000256" key="3">
    <source>
        <dbReference type="ARBA" id="ARBA00023125"/>
    </source>
</evidence>
<dbReference type="EMBL" id="BJYG01000002">
    <property type="protein sequence ID" value="GEN62146.1"/>
    <property type="molecule type" value="Genomic_DNA"/>
</dbReference>
<protein>
    <submittedName>
        <fullName evidence="6">LysR family transcriptional regulator</fullName>
    </submittedName>
</protein>
<dbReference type="Proteomes" id="UP000321746">
    <property type="component" value="Unassembled WGS sequence"/>
</dbReference>
<evidence type="ECO:0000256" key="4">
    <source>
        <dbReference type="ARBA" id="ARBA00023163"/>
    </source>
</evidence>
<dbReference type="AlphaFoldDB" id="A0A511XGS1"/>
<dbReference type="InterPro" id="IPR000847">
    <property type="entry name" value="LysR_HTH_N"/>
</dbReference>
<proteinExistence type="inferred from homology"/>
<dbReference type="PANTHER" id="PTHR30346:SF10">
    <property type="entry name" value="TRANSCRIPTIONAL REGULATOR OF OXIDATIVE STRESS OXYR"/>
    <property type="match status" value="1"/>
</dbReference>
<evidence type="ECO:0000256" key="2">
    <source>
        <dbReference type="ARBA" id="ARBA00023015"/>
    </source>
</evidence>
<dbReference type="Pfam" id="PF03466">
    <property type="entry name" value="LysR_substrate"/>
    <property type="match status" value="1"/>
</dbReference>
<evidence type="ECO:0000259" key="5">
    <source>
        <dbReference type="PROSITE" id="PS50931"/>
    </source>
</evidence>
<dbReference type="Gene3D" id="1.10.10.10">
    <property type="entry name" value="Winged helix-like DNA-binding domain superfamily/Winged helix DNA-binding domain"/>
    <property type="match status" value="1"/>
</dbReference>
<gene>
    <name evidence="6" type="ORF">AOE01nite_03700</name>
</gene>
<dbReference type="SUPFAM" id="SSF46785">
    <property type="entry name" value="Winged helix' DNA-binding domain"/>
    <property type="match status" value="1"/>
</dbReference>
<dbReference type="Pfam" id="PF00126">
    <property type="entry name" value="HTH_1"/>
    <property type="match status" value="1"/>
</dbReference>
<dbReference type="OrthoDB" id="9775392at2"/>
<dbReference type="Gene3D" id="3.40.190.10">
    <property type="entry name" value="Periplasmic binding protein-like II"/>
    <property type="match status" value="2"/>
</dbReference>
<comment type="similarity">
    <text evidence="1">Belongs to the LysR transcriptional regulatory family.</text>
</comment>
<comment type="caution">
    <text evidence="6">The sequence shown here is derived from an EMBL/GenBank/DDBJ whole genome shotgun (WGS) entry which is preliminary data.</text>
</comment>
<keyword evidence="3" id="KW-0238">DNA-binding</keyword>
<evidence type="ECO:0000313" key="7">
    <source>
        <dbReference type="Proteomes" id="UP000321746"/>
    </source>
</evidence>
<dbReference type="GO" id="GO:0003677">
    <property type="term" value="F:DNA binding"/>
    <property type="evidence" value="ECO:0007669"/>
    <property type="project" value="UniProtKB-KW"/>
</dbReference>